<sequence>MNEFALHLISLIYFMAPAYLANMAPPFVRYWKGWNRPIHQRLLGSHKTVLGFALGVAVAVLVTRLQAALAWPIGRIDYGHWLLFGLGFGVGAMAGDALKSLLKRRLAIAPGKPWLPFDQLDFALGALALVGVQAALSWPDVLVILIATFVGDLAVNRLAFRLGIKESPW</sequence>
<evidence type="ECO:0000313" key="2">
    <source>
        <dbReference type="EMBL" id="MFC5525437.1"/>
    </source>
</evidence>
<dbReference type="InterPro" id="IPR032690">
    <property type="entry name" value="CarS"/>
</dbReference>
<reference evidence="3" key="1">
    <citation type="journal article" date="2019" name="Int. J. Syst. Evol. Microbiol.">
        <title>The Global Catalogue of Microorganisms (GCM) 10K type strain sequencing project: providing services to taxonomists for standard genome sequencing and annotation.</title>
        <authorList>
            <consortium name="The Broad Institute Genomics Platform"/>
            <consortium name="The Broad Institute Genome Sequencing Center for Infectious Disease"/>
            <person name="Wu L."/>
            <person name="Ma J."/>
        </authorList>
    </citation>
    <scope>NUCLEOTIDE SEQUENCE [LARGE SCALE GENOMIC DNA]</scope>
    <source>
        <strain evidence="3">CGMCC 1.16619</strain>
    </source>
</reference>
<feature type="transmembrane region" description="Helical" evidence="1">
    <location>
        <begin position="6"/>
        <end position="28"/>
    </location>
</feature>
<dbReference type="RefSeq" id="WP_377318518.1">
    <property type="nucleotide sequence ID" value="NZ_JBHSNF010000001.1"/>
</dbReference>
<gene>
    <name evidence="2" type="ORF">ACFPPA_06735</name>
</gene>
<accession>A0ABW0QP95</accession>
<evidence type="ECO:0000256" key="1">
    <source>
        <dbReference type="SAM" id="Phobius"/>
    </source>
</evidence>
<feature type="transmembrane region" description="Helical" evidence="1">
    <location>
        <begin position="49"/>
        <end position="72"/>
    </location>
</feature>
<dbReference type="Pfam" id="PF01864">
    <property type="entry name" value="CarS-like"/>
    <property type="match status" value="1"/>
</dbReference>
<dbReference type="PANTHER" id="PTHR39650">
    <property type="entry name" value="CDP-ARCHAEOL SYNTHASE"/>
    <property type="match status" value="1"/>
</dbReference>
<keyword evidence="1" id="KW-0472">Membrane</keyword>
<name>A0ABW0QP95_9GAMM</name>
<protein>
    <submittedName>
        <fullName evidence="2">CDP-archaeol synthase</fullName>
    </submittedName>
</protein>
<keyword evidence="3" id="KW-1185">Reference proteome</keyword>
<keyword evidence="1" id="KW-0812">Transmembrane</keyword>
<proteinExistence type="predicted"/>
<dbReference type="Proteomes" id="UP001596114">
    <property type="component" value="Unassembled WGS sequence"/>
</dbReference>
<dbReference type="PANTHER" id="PTHR39650:SF1">
    <property type="entry name" value="CDP-ARCHAEOL SYNTHASE"/>
    <property type="match status" value="1"/>
</dbReference>
<dbReference type="EMBL" id="JBHSNF010000001">
    <property type="protein sequence ID" value="MFC5525437.1"/>
    <property type="molecule type" value="Genomic_DNA"/>
</dbReference>
<organism evidence="2 3">
    <name type="scientific">Rhodanobacter ginsengisoli</name>
    <dbReference type="NCBI Taxonomy" id="418646"/>
    <lineage>
        <taxon>Bacteria</taxon>
        <taxon>Pseudomonadati</taxon>
        <taxon>Pseudomonadota</taxon>
        <taxon>Gammaproteobacteria</taxon>
        <taxon>Lysobacterales</taxon>
        <taxon>Rhodanobacteraceae</taxon>
        <taxon>Rhodanobacter</taxon>
    </lineage>
</organism>
<evidence type="ECO:0000313" key="3">
    <source>
        <dbReference type="Proteomes" id="UP001596114"/>
    </source>
</evidence>
<comment type="caution">
    <text evidence="2">The sequence shown here is derived from an EMBL/GenBank/DDBJ whole genome shotgun (WGS) entry which is preliminary data.</text>
</comment>
<feature type="transmembrane region" description="Helical" evidence="1">
    <location>
        <begin position="78"/>
        <end position="98"/>
    </location>
</feature>
<keyword evidence="1" id="KW-1133">Transmembrane helix</keyword>